<reference evidence="1 2" key="1">
    <citation type="submission" date="2016-10" db="EMBL/GenBank/DDBJ databases">
        <authorList>
            <person name="de Groot N.N."/>
        </authorList>
    </citation>
    <scope>NUCLEOTIDE SEQUENCE [LARGE SCALE GENOMIC DNA]</scope>
    <source>
        <strain evidence="1 2">DSM 28129</strain>
    </source>
</reference>
<protein>
    <submittedName>
        <fullName evidence="1">Uncharacterized protein</fullName>
    </submittedName>
</protein>
<name>A0A1G7JWR8_9BACL</name>
<dbReference type="Proteomes" id="UP000198972">
    <property type="component" value="Unassembled WGS sequence"/>
</dbReference>
<dbReference type="RefSeq" id="WP_091228802.1">
    <property type="nucleotide sequence ID" value="NZ_FNBG01000008.1"/>
</dbReference>
<organism evidence="1 2">
    <name type="scientific">Fontibacillus panacisegetis</name>
    <dbReference type="NCBI Taxonomy" id="670482"/>
    <lineage>
        <taxon>Bacteria</taxon>
        <taxon>Bacillati</taxon>
        <taxon>Bacillota</taxon>
        <taxon>Bacilli</taxon>
        <taxon>Bacillales</taxon>
        <taxon>Paenibacillaceae</taxon>
        <taxon>Fontibacillus</taxon>
    </lineage>
</organism>
<dbReference type="AlphaFoldDB" id="A0A1G7JWR8"/>
<accession>A0A1G7JWR8</accession>
<dbReference type="STRING" id="670482.SAMN04488542_108122"/>
<proteinExistence type="predicted"/>
<dbReference type="EMBL" id="FNBG01000008">
    <property type="protein sequence ID" value="SDF28969.1"/>
    <property type="molecule type" value="Genomic_DNA"/>
</dbReference>
<keyword evidence="2" id="KW-1185">Reference proteome</keyword>
<evidence type="ECO:0000313" key="1">
    <source>
        <dbReference type="EMBL" id="SDF28969.1"/>
    </source>
</evidence>
<evidence type="ECO:0000313" key="2">
    <source>
        <dbReference type="Proteomes" id="UP000198972"/>
    </source>
</evidence>
<sequence length="127" mass="14209">MGKLPNGFSDFRRGLETSRCRILSELTQAEDITFFTCGGEHRGISHLGWNETFAALVRKLTSHHIGYKAKEKESFMSIGLTDRAHIMVAGAMLGKTVYIPLPTITNYQVLLSSLYESIRVYPEKAGQ</sequence>
<gene>
    <name evidence="1" type="ORF">SAMN04488542_108122</name>
</gene>
<dbReference type="OrthoDB" id="9807674at2"/>